<evidence type="ECO:0000256" key="1">
    <source>
        <dbReference type="SAM" id="MobiDB-lite"/>
    </source>
</evidence>
<organism evidence="2 3">
    <name type="scientific">Sphingobacterium multivorum</name>
    <dbReference type="NCBI Taxonomy" id="28454"/>
    <lineage>
        <taxon>Bacteria</taxon>
        <taxon>Pseudomonadati</taxon>
        <taxon>Bacteroidota</taxon>
        <taxon>Sphingobacteriia</taxon>
        <taxon>Sphingobacteriales</taxon>
        <taxon>Sphingobacteriaceae</taxon>
        <taxon>Sphingobacterium</taxon>
    </lineage>
</organism>
<dbReference type="RefSeq" id="WP_112373941.1">
    <property type="nucleotide sequence ID" value="NZ_UAUU01000002.1"/>
</dbReference>
<feature type="compositionally biased region" description="Basic and acidic residues" evidence="1">
    <location>
        <begin position="70"/>
        <end position="82"/>
    </location>
</feature>
<gene>
    <name evidence="2" type="ORF">NCTC11343_01007</name>
</gene>
<reference evidence="2 3" key="1">
    <citation type="submission" date="2018-06" db="EMBL/GenBank/DDBJ databases">
        <authorList>
            <consortium name="Pathogen Informatics"/>
            <person name="Doyle S."/>
        </authorList>
    </citation>
    <scope>NUCLEOTIDE SEQUENCE [LARGE SCALE GENOMIC DNA]</scope>
    <source>
        <strain evidence="2 3">NCTC11343</strain>
    </source>
</reference>
<dbReference type="Proteomes" id="UP000251241">
    <property type="component" value="Unassembled WGS sequence"/>
</dbReference>
<name>A0A2X2IQG0_SPHMU</name>
<feature type="region of interest" description="Disordered" evidence="1">
    <location>
        <begin position="51"/>
        <end position="82"/>
    </location>
</feature>
<proteinExistence type="predicted"/>
<evidence type="ECO:0000313" key="3">
    <source>
        <dbReference type="Proteomes" id="UP000251241"/>
    </source>
</evidence>
<sequence length="127" mass="14759">MKSYVLLLVLSSIGTIALGQVKVKPQIPLMEEKESKMPVFKLDSSDEKYHMPIKKPNRVDGLAPMPGTEKMPKGDEKENNLPFRRLNDSLKVKDFKLKIDSLYPNKQKKIAFYLERYFFCFNPYCPL</sequence>
<evidence type="ECO:0000313" key="2">
    <source>
        <dbReference type="EMBL" id="SPZ84467.1"/>
    </source>
</evidence>
<dbReference type="AlphaFoldDB" id="A0A2X2IQG0"/>
<accession>A0A2X2IQG0</accession>
<dbReference type="EMBL" id="UAUU01000002">
    <property type="protein sequence ID" value="SPZ84467.1"/>
    <property type="molecule type" value="Genomic_DNA"/>
</dbReference>
<protein>
    <submittedName>
        <fullName evidence="2">Uncharacterized protein</fullName>
    </submittedName>
</protein>